<dbReference type="AlphaFoldDB" id="A0A2Y9B8K9"/>
<comment type="similarity">
    <text evidence="8">Belongs to the MntP (TC 9.B.29) family.</text>
</comment>
<dbReference type="RefSeq" id="WP_109729389.1">
    <property type="nucleotide sequence ID" value="NZ_BAAACK010000007.1"/>
</dbReference>
<evidence type="ECO:0000256" key="5">
    <source>
        <dbReference type="ARBA" id="ARBA00023065"/>
    </source>
</evidence>
<dbReference type="GO" id="GO:0005886">
    <property type="term" value="C:plasma membrane"/>
    <property type="evidence" value="ECO:0007669"/>
    <property type="project" value="UniProtKB-SubCell"/>
</dbReference>
<dbReference type="InterPro" id="IPR022929">
    <property type="entry name" value="Put_MntP"/>
</dbReference>
<dbReference type="Proteomes" id="UP000245845">
    <property type="component" value="Unassembled WGS sequence"/>
</dbReference>
<dbReference type="PANTHER" id="PTHR35529:SF1">
    <property type="entry name" value="MANGANESE EFFLUX PUMP MNTP-RELATED"/>
    <property type="match status" value="1"/>
</dbReference>
<evidence type="ECO:0000256" key="6">
    <source>
        <dbReference type="ARBA" id="ARBA00023136"/>
    </source>
</evidence>
<comment type="caution">
    <text evidence="9">The sequence shown here is derived from an EMBL/GenBank/DDBJ whole genome shotgun (WGS) entry which is preliminary data.</text>
</comment>
<sequence>MGFIELFLLAVGLSMDAFAVSVCKGLAMPRITVKKVSIVALWFGGFQALMPLIGYILGVQFQDKITAVDHWIAFILLGIIGVNMVRESLSGECENTSDSLDIKTMFVLAVATSIDALAVGITFAFLRVNIIPAVSFIGVTTFILSAAGVKIGNVFGTKYKSKAELAGGIILILLGVKILLEHLGVL</sequence>
<feature type="transmembrane region" description="Helical" evidence="8">
    <location>
        <begin position="39"/>
        <end position="61"/>
    </location>
</feature>
<evidence type="ECO:0000256" key="3">
    <source>
        <dbReference type="ARBA" id="ARBA00022692"/>
    </source>
</evidence>
<evidence type="ECO:0000256" key="2">
    <source>
        <dbReference type="ARBA" id="ARBA00022475"/>
    </source>
</evidence>
<dbReference type="Pfam" id="PF02659">
    <property type="entry name" value="Mntp"/>
    <property type="match status" value="1"/>
</dbReference>
<dbReference type="InterPro" id="IPR003810">
    <property type="entry name" value="Mntp/YtaF"/>
</dbReference>
<evidence type="ECO:0000256" key="7">
    <source>
        <dbReference type="ARBA" id="ARBA00023211"/>
    </source>
</evidence>
<accession>A0A2Y9B8K9</accession>
<dbReference type="EMBL" id="QGDL01000001">
    <property type="protein sequence ID" value="PWJ32017.1"/>
    <property type="molecule type" value="Genomic_DNA"/>
</dbReference>
<comment type="function">
    <text evidence="8">Probably functions as a manganese efflux pump.</text>
</comment>
<feature type="transmembrane region" description="Helical" evidence="8">
    <location>
        <begin position="67"/>
        <end position="85"/>
    </location>
</feature>
<name>A0A2Y9B8K9_9FIRM</name>
<evidence type="ECO:0000256" key="8">
    <source>
        <dbReference type="HAMAP-Rule" id="MF_01521"/>
    </source>
</evidence>
<reference evidence="9 10" key="1">
    <citation type="submission" date="2018-05" db="EMBL/GenBank/DDBJ databases">
        <title>The Hungate 1000. A catalogue of reference genomes from the rumen microbiome.</title>
        <authorList>
            <person name="Kelly W."/>
        </authorList>
    </citation>
    <scope>NUCLEOTIDE SEQUENCE [LARGE SCALE GENOMIC DNA]</scope>
    <source>
        <strain evidence="9 10">NLAE-zl-C242</strain>
    </source>
</reference>
<keyword evidence="2 8" id="KW-1003">Cell membrane</keyword>
<keyword evidence="3 8" id="KW-0812">Transmembrane</keyword>
<dbReference type="PANTHER" id="PTHR35529">
    <property type="entry name" value="MANGANESE EFFLUX PUMP MNTP-RELATED"/>
    <property type="match status" value="1"/>
</dbReference>
<feature type="transmembrane region" description="Helical" evidence="8">
    <location>
        <begin position="106"/>
        <end position="125"/>
    </location>
</feature>
<evidence type="ECO:0000256" key="1">
    <source>
        <dbReference type="ARBA" id="ARBA00022448"/>
    </source>
</evidence>
<keyword evidence="6 8" id="KW-0472">Membrane</keyword>
<keyword evidence="1 8" id="KW-0813">Transport</keyword>
<keyword evidence="10" id="KW-1185">Reference proteome</keyword>
<keyword evidence="4 8" id="KW-1133">Transmembrane helix</keyword>
<proteinExistence type="inferred from homology"/>
<evidence type="ECO:0000313" key="9">
    <source>
        <dbReference type="EMBL" id="PWJ32017.1"/>
    </source>
</evidence>
<keyword evidence="5 8" id="KW-0406">Ion transport</keyword>
<dbReference type="GO" id="GO:0005384">
    <property type="term" value="F:manganese ion transmembrane transporter activity"/>
    <property type="evidence" value="ECO:0007669"/>
    <property type="project" value="UniProtKB-UniRule"/>
</dbReference>
<feature type="transmembrane region" description="Helical" evidence="8">
    <location>
        <begin position="163"/>
        <end position="180"/>
    </location>
</feature>
<protein>
    <recommendedName>
        <fullName evidence="8">Putative manganese efflux pump MntP</fullName>
    </recommendedName>
</protein>
<dbReference type="HAMAP" id="MF_01521">
    <property type="entry name" value="MntP_pump"/>
    <property type="match status" value="1"/>
</dbReference>
<evidence type="ECO:0000313" key="10">
    <source>
        <dbReference type="Proteomes" id="UP000245845"/>
    </source>
</evidence>
<comment type="subcellular location">
    <subcellularLocation>
        <location evidence="8">Cell membrane</location>
        <topology evidence="8">Multi-pass membrane protein</topology>
    </subcellularLocation>
</comment>
<gene>
    <name evidence="8" type="primary">mntP</name>
    <name evidence="9" type="ORF">A8806_101304</name>
</gene>
<organism evidence="9 10">
    <name type="scientific">Faecalicatena orotica</name>
    <dbReference type="NCBI Taxonomy" id="1544"/>
    <lineage>
        <taxon>Bacteria</taxon>
        <taxon>Bacillati</taxon>
        <taxon>Bacillota</taxon>
        <taxon>Clostridia</taxon>
        <taxon>Lachnospirales</taxon>
        <taxon>Lachnospiraceae</taxon>
        <taxon>Faecalicatena</taxon>
    </lineage>
</organism>
<evidence type="ECO:0000256" key="4">
    <source>
        <dbReference type="ARBA" id="ARBA00022989"/>
    </source>
</evidence>
<feature type="transmembrane region" description="Helical" evidence="8">
    <location>
        <begin position="6"/>
        <end position="27"/>
    </location>
</feature>
<feature type="transmembrane region" description="Helical" evidence="8">
    <location>
        <begin position="131"/>
        <end position="151"/>
    </location>
</feature>
<dbReference type="OrthoDB" id="9811590at2"/>
<keyword evidence="7 8" id="KW-0464">Manganese</keyword>